<dbReference type="EMBL" id="AP028909">
    <property type="protein sequence ID" value="BES88206.1"/>
    <property type="molecule type" value="Genomic_DNA"/>
</dbReference>
<proteinExistence type="predicted"/>
<evidence type="ECO:0000313" key="1">
    <source>
        <dbReference type="EMBL" id="BES88206.1"/>
    </source>
</evidence>
<accession>A0ABN7A7G1</accession>
<gene>
    <name evidence="1" type="ORF">NTJ_01012</name>
</gene>
<sequence>MSFALSRFFSPLLSYYSAGYPNPGWRGARINPEPAQRSLLTSFASDVGVVIKSNQRRRRFRTGNDDAVKTRVLPAEMERKQDVVSGLVLRKKENPEDIDHHRRDVQHLSPSFTIPRSRKIESASLNLGDCLIVKLPHRRSKESRAKSAVKTDVDRTCARASERVIRPYIRFE</sequence>
<name>A0ABN7A7G1_9HEMI</name>
<dbReference type="Proteomes" id="UP001307889">
    <property type="component" value="Chromosome 1"/>
</dbReference>
<organism evidence="1 2">
    <name type="scientific">Nesidiocoris tenuis</name>
    <dbReference type="NCBI Taxonomy" id="355587"/>
    <lineage>
        <taxon>Eukaryota</taxon>
        <taxon>Metazoa</taxon>
        <taxon>Ecdysozoa</taxon>
        <taxon>Arthropoda</taxon>
        <taxon>Hexapoda</taxon>
        <taxon>Insecta</taxon>
        <taxon>Pterygota</taxon>
        <taxon>Neoptera</taxon>
        <taxon>Paraneoptera</taxon>
        <taxon>Hemiptera</taxon>
        <taxon>Heteroptera</taxon>
        <taxon>Panheteroptera</taxon>
        <taxon>Cimicomorpha</taxon>
        <taxon>Miridae</taxon>
        <taxon>Dicyphina</taxon>
        <taxon>Nesidiocoris</taxon>
    </lineage>
</organism>
<protein>
    <submittedName>
        <fullName evidence="1">Uncharacterized protein</fullName>
    </submittedName>
</protein>
<evidence type="ECO:0000313" key="2">
    <source>
        <dbReference type="Proteomes" id="UP001307889"/>
    </source>
</evidence>
<keyword evidence="2" id="KW-1185">Reference proteome</keyword>
<reference evidence="1 2" key="1">
    <citation type="submission" date="2023-09" db="EMBL/GenBank/DDBJ databases">
        <title>Nesidiocoris tenuis whole genome shotgun sequence.</title>
        <authorList>
            <person name="Shibata T."/>
            <person name="Shimoda M."/>
            <person name="Kobayashi T."/>
            <person name="Uehara T."/>
        </authorList>
    </citation>
    <scope>NUCLEOTIDE SEQUENCE [LARGE SCALE GENOMIC DNA]</scope>
    <source>
        <strain evidence="1 2">Japan</strain>
    </source>
</reference>